<name>A0A0H5R6R6_9EUKA</name>
<proteinExistence type="predicted"/>
<protein>
    <submittedName>
        <fullName evidence="2">Uncharacterized protein</fullName>
    </submittedName>
</protein>
<feature type="compositionally biased region" description="Polar residues" evidence="1">
    <location>
        <begin position="264"/>
        <end position="276"/>
    </location>
</feature>
<dbReference type="AlphaFoldDB" id="A0A0H5R6R6"/>
<dbReference type="Gene3D" id="3.80.10.10">
    <property type="entry name" value="Ribonuclease Inhibitor"/>
    <property type="match status" value="1"/>
</dbReference>
<sequence>PQSHRDQPHSSNHNPIVFAIRYLNLSNQSLTTPHISCLVPFISANPDLIYLDLSHNQVHDQAFSLLIRSLCHPFSQIQVINLSDNFISSHAVHSSYLWLRSNQHVSAIYYRINRLRHRSDPMHLPEIAMKISQREVVIMLSNNDMPGDALDKLVAKLEAEGKSVVDGALRAEVDRNIDKIKSNCFRMMHGRDQENDQHIPHISGRDWDKNNLNERSSSPTLSMMVKSSKSPYLSRSISQSTYAGNFLPDAHELLVRKRSGRARSQLSRLSTTSNEVPPNIGVASDVAPSPIADTRVKKFNRSSKPGDRPASKPRYRKPHSLKSLQPIK</sequence>
<dbReference type="EMBL" id="HACM01009368">
    <property type="protein sequence ID" value="CRZ09810.1"/>
    <property type="molecule type" value="Transcribed_RNA"/>
</dbReference>
<feature type="compositionally biased region" description="Basic and acidic residues" evidence="1">
    <location>
        <begin position="192"/>
        <end position="212"/>
    </location>
</feature>
<accession>A0A0H5R6R6</accession>
<dbReference type="SUPFAM" id="SSF52047">
    <property type="entry name" value="RNI-like"/>
    <property type="match status" value="1"/>
</dbReference>
<evidence type="ECO:0000313" key="2">
    <source>
        <dbReference type="EMBL" id="CRZ09810.1"/>
    </source>
</evidence>
<organism evidence="2">
    <name type="scientific">Spongospora subterranea</name>
    <dbReference type="NCBI Taxonomy" id="70186"/>
    <lineage>
        <taxon>Eukaryota</taxon>
        <taxon>Sar</taxon>
        <taxon>Rhizaria</taxon>
        <taxon>Endomyxa</taxon>
        <taxon>Phytomyxea</taxon>
        <taxon>Plasmodiophorida</taxon>
        <taxon>Plasmodiophoridae</taxon>
        <taxon>Spongospora</taxon>
    </lineage>
</organism>
<feature type="compositionally biased region" description="Polar residues" evidence="1">
    <location>
        <begin position="213"/>
        <end position="229"/>
    </location>
</feature>
<dbReference type="InterPro" id="IPR032675">
    <property type="entry name" value="LRR_dom_sf"/>
</dbReference>
<feature type="compositionally biased region" description="Basic residues" evidence="1">
    <location>
        <begin position="311"/>
        <end position="320"/>
    </location>
</feature>
<reference evidence="2" key="1">
    <citation type="submission" date="2015-04" db="EMBL/GenBank/DDBJ databases">
        <title>The genome sequence of the plant pathogenic Rhizarian Plasmodiophora brassicae reveals insights in its biotrophic life cycle and the origin of chitin synthesis.</title>
        <authorList>
            <person name="Schwelm A."/>
            <person name="Fogelqvist J."/>
            <person name="Knaust A."/>
            <person name="Julke S."/>
            <person name="Lilja T."/>
            <person name="Dhandapani V."/>
            <person name="Bonilla-Rosso G."/>
            <person name="Karlsson M."/>
            <person name="Shevchenko A."/>
            <person name="Choi S.R."/>
            <person name="Kim H.G."/>
            <person name="Park J.Y."/>
            <person name="Lim Y.P."/>
            <person name="Ludwig-Muller J."/>
            <person name="Dixelius C."/>
        </authorList>
    </citation>
    <scope>NUCLEOTIDE SEQUENCE</scope>
    <source>
        <tissue evidence="2">Potato root galls</tissue>
    </source>
</reference>
<feature type="region of interest" description="Disordered" evidence="1">
    <location>
        <begin position="264"/>
        <end position="328"/>
    </location>
</feature>
<feature type="non-terminal residue" evidence="2">
    <location>
        <position position="1"/>
    </location>
</feature>
<feature type="region of interest" description="Disordered" evidence="1">
    <location>
        <begin position="192"/>
        <end position="229"/>
    </location>
</feature>
<evidence type="ECO:0000256" key="1">
    <source>
        <dbReference type="SAM" id="MobiDB-lite"/>
    </source>
</evidence>